<protein>
    <submittedName>
        <fullName evidence="1">PqqD family peptide modification chaperone</fullName>
    </submittedName>
</protein>
<reference evidence="1 2" key="1">
    <citation type="submission" date="2020-12" db="EMBL/GenBank/DDBJ databases">
        <title>Draft genome sequence of Halomonas pacifica strain CARE-V15.</title>
        <authorList>
            <person name="Vignesh N."/>
            <person name="Thabitha A."/>
            <person name="Saravanan R."/>
            <person name="Manigandan V."/>
        </authorList>
    </citation>
    <scope>NUCLEOTIDE SEQUENCE [LARGE SCALE GENOMIC DNA]</scope>
    <source>
        <strain evidence="1 2">CARE-V15</strain>
    </source>
</reference>
<accession>A0ABD4L0W7</accession>
<dbReference type="InterPro" id="IPR041881">
    <property type="entry name" value="PqqD_sf"/>
</dbReference>
<dbReference type="AlphaFoldDB" id="A0ABD4L0W7"/>
<name>A0ABD4L0W7_9GAMM</name>
<dbReference type="Gene3D" id="1.10.10.1150">
    <property type="entry name" value="Coenzyme PQQ synthesis protein D (PqqD)"/>
    <property type="match status" value="1"/>
</dbReference>
<comment type="caution">
    <text evidence="1">The sequence shown here is derived from an EMBL/GenBank/DDBJ whole genome shotgun (WGS) entry which is preliminary data.</text>
</comment>
<sequence>MAALDLSLPGLGRCLRLVDAPEVTRTLVATLPGWTPSVCPARGGAPAIRLYRCGAGYRQYAPALPGGLDLPTATAAASSLIADLAGEVLAADRNQDLLGLHCASVEIDGRLAIFPEAHRAGKSTLSLAFAAAGYRLFGDDVLGLTPTGEGMALGIAPRLRLPLPEGLAPELLAYFHRHAGPGDCRYRFLRPSRLAAHGETRPLAAIVLLERDAGLAAAEVVRLSPGEGLAQLLRQNFADERDDAALMPRLLPLMERLPCLLLRYAEPLAAARELARVLRAGVEVPAREAGRMVASRGGPLVPSHRWRPAPRVHAYPLGDELFLIHGPGGGIHRLNASGHAVWALLAEEALSLDALADCLAEHFDRPRTTLARDLHALLAGLVEAGLVIPAEPLADAS</sequence>
<dbReference type="InterPro" id="IPR027417">
    <property type="entry name" value="P-loop_NTPase"/>
</dbReference>
<dbReference type="InterPro" id="IPR008792">
    <property type="entry name" value="PQQD"/>
</dbReference>
<proteinExistence type="predicted"/>
<organism evidence="1 2">
    <name type="scientific">Bisbaumannia pacifica</name>
    <dbReference type="NCBI Taxonomy" id="77098"/>
    <lineage>
        <taxon>Bacteria</taxon>
        <taxon>Pseudomonadati</taxon>
        <taxon>Pseudomonadota</taxon>
        <taxon>Gammaproteobacteria</taxon>
        <taxon>Oceanospirillales</taxon>
        <taxon>Halomonadaceae</taxon>
        <taxon>Bisbaumannia</taxon>
    </lineage>
</organism>
<dbReference type="EMBL" id="JAEDAF010000002">
    <property type="protein sequence ID" value="MBH8579213.1"/>
    <property type="molecule type" value="Genomic_DNA"/>
</dbReference>
<gene>
    <name evidence="1" type="ORF">I7V36_03810</name>
</gene>
<dbReference type="Proteomes" id="UP000651738">
    <property type="component" value="Unassembled WGS sequence"/>
</dbReference>
<dbReference type="RefSeq" id="WP_198057065.1">
    <property type="nucleotide sequence ID" value="NZ_JAEDAF010000002.1"/>
</dbReference>
<evidence type="ECO:0000313" key="1">
    <source>
        <dbReference type="EMBL" id="MBH8579213.1"/>
    </source>
</evidence>
<dbReference type="Gene3D" id="3.40.50.300">
    <property type="entry name" value="P-loop containing nucleotide triphosphate hydrolases"/>
    <property type="match status" value="1"/>
</dbReference>
<dbReference type="SUPFAM" id="SSF53795">
    <property type="entry name" value="PEP carboxykinase-like"/>
    <property type="match status" value="1"/>
</dbReference>
<evidence type="ECO:0000313" key="2">
    <source>
        <dbReference type="Proteomes" id="UP000651738"/>
    </source>
</evidence>
<dbReference type="Pfam" id="PF05402">
    <property type="entry name" value="PqqD"/>
    <property type="match status" value="1"/>
</dbReference>